<comment type="caution">
    <text evidence="1">The sequence shown here is derived from an EMBL/GenBank/DDBJ whole genome shotgun (WGS) entry which is preliminary data.</text>
</comment>
<sequence length="149" mass="17086">MKYSYKIPFQIDVPKNIKDIFPEFFNIYSQAQQAEKDNLDKIYGMAYRKALEFLVKGYAIRRNPNDVSKINAKPLGNVIAQDFGDLPRIQALAKASNWIATDATHYEQRFDNADTEAMKMFIESAMTFISADLTADEASKFIEENDPKK</sequence>
<accession>A0A9D1ZLF6</accession>
<gene>
    <name evidence="1" type="ORF">H9820_01360</name>
</gene>
<protein>
    <recommendedName>
        <fullName evidence="3">DUF4145 domain-containing protein</fullName>
    </recommendedName>
</protein>
<organism evidence="1 2">
    <name type="scientific">Candidatus Companilactobacillus pullicola</name>
    <dbReference type="NCBI Taxonomy" id="2838523"/>
    <lineage>
        <taxon>Bacteria</taxon>
        <taxon>Bacillati</taxon>
        <taxon>Bacillota</taxon>
        <taxon>Bacilli</taxon>
        <taxon>Lactobacillales</taxon>
        <taxon>Lactobacillaceae</taxon>
        <taxon>Companilactobacillus</taxon>
    </lineage>
</organism>
<evidence type="ECO:0000313" key="1">
    <source>
        <dbReference type="EMBL" id="HIY91573.1"/>
    </source>
</evidence>
<evidence type="ECO:0008006" key="3">
    <source>
        <dbReference type="Google" id="ProtNLM"/>
    </source>
</evidence>
<proteinExistence type="predicted"/>
<reference evidence="1" key="1">
    <citation type="journal article" date="2021" name="PeerJ">
        <title>Extensive microbial diversity within the chicken gut microbiome revealed by metagenomics and culture.</title>
        <authorList>
            <person name="Gilroy R."/>
            <person name="Ravi A."/>
            <person name="Getino M."/>
            <person name="Pursley I."/>
            <person name="Horton D.L."/>
            <person name="Alikhan N.F."/>
            <person name="Baker D."/>
            <person name="Gharbi K."/>
            <person name="Hall N."/>
            <person name="Watson M."/>
            <person name="Adriaenssens E.M."/>
            <person name="Foster-Nyarko E."/>
            <person name="Jarju S."/>
            <person name="Secka A."/>
            <person name="Antonio M."/>
            <person name="Oren A."/>
            <person name="Chaudhuri R.R."/>
            <person name="La Ragione R."/>
            <person name="Hildebrand F."/>
            <person name="Pallen M.J."/>
        </authorList>
    </citation>
    <scope>NUCLEOTIDE SEQUENCE</scope>
    <source>
        <strain evidence="1">3204</strain>
    </source>
</reference>
<dbReference type="Proteomes" id="UP000824013">
    <property type="component" value="Unassembled WGS sequence"/>
</dbReference>
<dbReference type="EMBL" id="DXCM01000014">
    <property type="protein sequence ID" value="HIY91573.1"/>
    <property type="molecule type" value="Genomic_DNA"/>
</dbReference>
<reference evidence="1" key="2">
    <citation type="submission" date="2021-04" db="EMBL/GenBank/DDBJ databases">
        <authorList>
            <person name="Gilroy R."/>
        </authorList>
    </citation>
    <scope>NUCLEOTIDE SEQUENCE</scope>
    <source>
        <strain evidence="1">3204</strain>
    </source>
</reference>
<evidence type="ECO:0000313" key="2">
    <source>
        <dbReference type="Proteomes" id="UP000824013"/>
    </source>
</evidence>
<dbReference type="AlphaFoldDB" id="A0A9D1ZLF6"/>
<name>A0A9D1ZLF6_9LACO</name>